<feature type="region of interest" description="Disordered" evidence="7">
    <location>
        <begin position="215"/>
        <end position="235"/>
    </location>
</feature>
<accession>A0A177DFV5</accession>
<sequence length="672" mass="74798">MDLHSIRDFLAEVKLPQGSDRTIQILETNIINLQDRIARVVHQIDRPATNVKEAKEKERLEAQRFEYEELLGETVEKYTSRFAALRRQAKLRKQKEEILEKKRALVKQLEEQEEAERRARMVVRAREEGKERDGKSLGDILDDALKKIRKEPTHPPKIQEQRDRKVLPSDWVVRSVGGSGPYSVLGRNELDRSSEENALADPIMDKGRVPTVPGEGHAFDLLSSSPSSSPSKRPGLVVPPSGILPIDEDLIVTFDAPVPQLQQQVLALRDRLKKSYPRLDVLPYEVWTSENKRTLQTWLKILIERWQARFENVNLTGQMVKGIVDEKLKAVLDQMVIDHNLDNDAAERMAMRWHDVSSERQSLTGDAEGKLDWDEMEAEGLGFLADDMEHEPLQQQQPDVEAVAQAQHGMTEVVRGESSGSTTSRLVGRRMYSTSSRYATFPSPEAESKPSSIDKTDGKDKLHQRQPQTPQPPPTSEAQPTSPQPHLPHLTASGSAHMVSVSNKQHTTRTAIAVGTVYFTNPTPLQLIRSNSLEKGDVLGTSRIAGIMAAKKCPEIIPLCHPIALTHVGVELRAFGSNSGGSSPDSLPSIPISPYSIDPGYGGIQIEAKVQCTGPTGVEMEALTAVMGAALSVVDMCKAVDKFQRVQDLRVVLKEGGKSGVWREEGWESWQD</sequence>
<evidence type="ECO:0000256" key="4">
    <source>
        <dbReference type="ARBA" id="ARBA00023150"/>
    </source>
</evidence>
<dbReference type="OMA" id="DMEHEPL"/>
<dbReference type="InterPro" id="IPR002820">
    <property type="entry name" value="Mopterin_CF_biosynth-C_dom"/>
</dbReference>
<feature type="region of interest" description="Disordered" evidence="7">
    <location>
        <begin position="410"/>
        <end position="491"/>
    </location>
</feature>
<dbReference type="InterPro" id="IPR036522">
    <property type="entry name" value="MoaC_sf"/>
</dbReference>
<evidence type="ECO:0000313" key="10">
    <source>
        <dbReference type="Proteomes" id="UP000077248"/>
    </source>
</evidence>
<dbReference type="CDD" id="cd01420">
    <property type="entry name" value="MoaC_PE"/>
    <property type="match status" value="1"/>
</dbReference>
<keyword evidence="4" id="KW-0501">Molybdenum cofactor biosynthesis</keyword>
<dbReference type="PANTHER" id="PTHR22960">
    <property type="entry name" value="MOLYBDOPTERIN COFACTOR SYNTHESIS PROTEIN A"/>
    <property type="match status" value="1"/>
</dbReference>
<dbReference type="STRING" id="5599.A0A177DFV5"/>
<dbReference type="AlphaFoldDB" id="A0A177DFV5"/>
<dbReference type="GeneID" id="29116214"/>
<dbReference type="VEuPathDB" id="FungiDB:CC77DRAFT_204247"/>
<dbReference type="EMBL" id="KV441483">
    <property type="protein sequence ID" value="OAG18653.1"/>
    <property type="molecule type" value="Genomic_DNA"/>
</dbReference>
<dbReference type="PANTHER" id="PTHR22960:SF0">
    <property type="entry name" value="MOLYBDENUM COFACTOR BIOSYNTHESIS PROTEIN 1"/>
    <property type="match status" value="1"/>
</dbReference>
<dbReference type="GO" id="GO:0006777">
    <property type="term" value="P:Mo-molybdopterin cofactor biosynthetic process"/>
    <property type="evidence" value="ECO:0007669"/>
    <property type="project" value="UniProtKB-KW"/>
</dbReference>
<comment type="catalytic activity">
    <reaction evidence="1">
        <text>(8S)-3',8-cyclo-7,8-dihydroguanosine 5'-triphosphate = cyclic pyranopterin phosphate + diphosphate</text>
        <dbReference type="Rhea" id="RHEA:49580"/>
        <dbReference type="ChEBI" id="CHEBI:33019"/>
        <dbReference type="ChEBI" id="CHEBI:59648"/>
        <dbReference type="ChEBI" id="CHEBI:131766"/>
        <dbReference type="EC" id="4.6.1.17"/>
    </reaction>
</comment>
<evidence type="ECO:0000259" key="8">
    <source>
        <dbReference type="Pfam" id="PF01967"/>
    </source>
</evidence>
<feature type="compositionally biased region" description="Basic and acidic residues" evidence="7">
    <location>
        <begin position="446"/>
        <end position="463"/>
    </location>
</feature>
<protein>
    <recommendedName>
        <fullName evidence="3">cyclic pyranopterin monophosphate synthase</fullName>
        <ecNumber evidence="3">4.6.1.17</ecNumber>
    </recommendedName>
</protein>
<dbReference type="Proteomes" id="UP000077248">
    <property type="component" value="Unassembled WGS sequence"/>
</dbReference>
<dbReference type="RefSeq" id="XP_018384074.1">
    <property type="nucleotide sequence ID" value="XM_018530620.1"/>
</dbReference>
<dbReference type="SUPFAM" id="SSF55040">
    <property type="entry name" value="Molybdenum cofactor biosynthesis protein C, MoaC"/>
    <property type="match status" value="1"/>
</dbReference>
<evidence type="ECO:0000256" key="5">
    <source>
        <dbReference type="ARBA" id="ARBA00023239"/>
    </source>
</evidence>
<dbReference type="EC" id="4.6.1.17" evidence="3"/>
<gene>
    <name evidence="9" type="ORF">CC77DRAFT_204247</name>
</gene>
<dbReference type="GO" id="GO:0061799">
    <property type="term" value="F:cyclic pyranopterin monophosphate synthase activity"/>
    <property type="evidence" value="ECO:0007669"/>
    <property type="project" value="UniProtKB-EC"/>
</dbReference>
<evidence type="ECO:0000256" key="3">
    <source>
        <dbReference type="ARBA" id="ARBA00012575"/>
    </source>
</evidence>
<feature type="coiled-coil region" evidence="6">
    <location>
        <begin position="23"/>
        <end position="119"/>
    </location>
</feature>
<dbReference type="InterPro" id="IPR050105">
    <property type="entry name" value="MoCo_biosynth_MoaA/MoaC"/>
</dbReference>
<evidence type="ECO:0000256" key="2">
    <source>
        <dbReference type="ARBA" id="ARBA00005046"/>
    </source>
</evidence>
<dbReference type="Gene3D" id="3.30.70.640">
    <property type="entry name" value="Molybdopterin cofactor biosynthesis C (MoaC) domain"/>
    <property type="match status" value="1"/>
</dbReference>
<keyword evidence="5" id="KW-0456">Lyase</keyword>
<dbReference type="KEGG" id="aalt:CC77DRAFT_204247"/>
<dbReference type="InterPro" id="IPR047594">
    <property type="entry name" value="MoaC_bact/euk"/>
</dbReference>
<reference evidence="9 10" key="1">
    <citation type="submission" date="2016-05" db="EMBL/GenBank/DDBJ databases">
        <title>Comparative analysis of secretome profiles of manganese(II)-oxidizing ascomycete fungi.</title>
        <authorList>
            <consortium name="DOE Joint Genome Institute"/>
            <person name="Zeiner C.A."/>
            <person name="Purvine S.O."/>
            <person name="Zink E.M."/>
            <person name="Wu S."/>
            <person name="Pasa-Tolic L."/>
            <person name="Chaput D.L."/>
            <person name="Haridas S."/>
            <person name="Grigoriev I.V."/>
            <person name="Santelli C.M."/>
            <person name="Hansel C.M."/>
        </authorList>
    </citation>
    <scope>NUCLEOTIDE SEQUENCE [LARGE SCALE GENOMIC DNA]</scope>
    <source>
        <strain evidence="9 10">SRC1lrK2f</strain>
    </source>
</reference>
<organism evidence="9 10">
    <name type="scientific">Alternaria alternata</name>
    <name type="common">Alternaria rot fungus</name>
    <name type="synonym">Torula alternata</name>
    <dbReference type="NCBI Taxonomy" id="5599"/>
    <lineage>
        <taxon>Eukaryota</taxon>
        <taxon>Fungi</taxon>
        <taxon>Dikarya</taxon>
        <taxon>Ascomycota</taxon>
        <taxon>Pezizomycotina</taxon>
        <taxon>Dothideomycetes</taxon>
        <taxon>Pleosporomycetidae</taxon>
        <taxon>Pleosporales</taxon>
        <taxon>Pleosporineae</taxon>
        <taxon>Pleosporaceae</taxon>
        <taxon>Alternaria</taxon>
        <taxon>Alternaria sect. Alternaria</taxon>
        <taxon>Alternaria alternata complex</taxon>
    </lineage>
</organism>
<comment type="pathway">
    <text evidence="2">Cofactor biosynthesis; molybdopterin biosynthesis.</text>
</comment>
<dbReference type="GO" id="GO:0061798">
    <property type="term" value="F:GTP 3',8'-cyclase activity"/>
    <property type="evidence" value="ECO:0007669"/>
    <property type="project" value="TreeGrafter"/>
</dbReference>
<dbReference type="UniPathway" id="UPA00344"/>
<keyword evidence="6" id="KW-0175">Coiled coil</keyword>
<keyword evidence="10" id="KW-1185">Reference proteome</keyword>
<evidence type="ECO:0000313" key="9">
    <source>
        <dbReference type="EMBL" id="OAG18653.1"/>
    </source>
</evidence>
<dbReference type="Pfam" id="PF01967">
    <property type="entry name" value="MoaC"/>
    <property type="match status" value="1"/>
</dbReference>
<proteinExistence type="predicted"/>
<evidence type="ECO:0000256" key="6">
    <source>
        <dbReference type="SAM" id="Coils"/>
    </source>
</evidence>
<evidence type="ECO:0000256" key="1">
    <source>
        <dbReference type="ARBA" id="ARBA00001637"/>
    </source>
</evidence>
<evidence type="ECO:0000256" key="7">
    <source>
        <dbReference type="SAM" id="MobiDB-lite"/>
    </source>
</evidence>
<feature type="domain" description="Molybdopterin cofactor biosynthesis C (MoaC)" evidence="8">
    <location>
        <begin position="498"/>
        <end position="657"/>
    </location>
</feature>
<name>A0A177DFV5_ALTAL</name>